<gene>
    <name evidence="2" type="ORF">NQ314_008910</name>
</gene>
<name>A0AAV8Y5A0_9CUCU</name>
<evidence type="ECO:0000259" key="1">
    <source>
        <dbReference type="Pfam" id="PF14529"/>
    </source>
</evidence>
<feature type="domain" description="Endonuclease/exonuclease/phosphatase" evidence="1">
    <location>
        <begin position="24"/>
        <end position="137"/>
    </location>
</feature>
<dbReference type="EMBL" id="JANEYF010002451">
    <property type="protein sequence ID" value="KAJ8946353.1"/>
    <property type="molecule type" value="Genomic_DNA"/>
</dbReference>
<accession>A0AAV8Y5A0</accession>
<dbReference type="AlphaFoldDB" id="A0AAV8Y5A0"/>
<dbReference type="InterPro" id="IPR036691">
    <property type="entry name" value="Endo/exonu/phosph_ase_sf"/>
</dbReference>
<dbReference type="PANTHER" id="PTHR33273">
    <property type="entry name" value="DOMAIN-CONTAINING PROTEIN, PUTATIVE-RELATED"/>
    <property type="match status" value="1"/>
</dbReference>
<evidence type="ECO:0000313" key="3">
    <source>
        <dbReference type="Proteomes" id="UP001162156"/>
    </source>
</evidence>
<dbReference type="SUPFAM" id="SSF56219">
    <property type="entry name" value="DNase I-like"/>
    <property type="match status" value="1"/>
</dbReference>
<dbReference type="InterPro" id="IPR005135">
    <property type="entry name" value="Endo/exonuclease/phosphatase"/>
</dbReference>
<dbReference type="GO" id="GO:0003824">
    <property type="term" value="F:catalytic activity"/>
    <property type="evidence" value="ECO:0007669"/>
    <property type="project" value="InterPro"/>
</dbReference>
<evidence type="ECO:0000313" key="2">
    <source>
        <dbReference type="EMBL" id="KAJ8946353.1"/>
    </source>
</evidence>
<dbReference type="PANTHER" id="PTHR33273:SF4">
    <property type="entry name" value="ENDONUCLEASE_EXONUCLEASE_PHOSPHATASE DOMAIN-CONTAINING PROTEIN"/>
    <property type="match status" value="1"/>
</dbReference>
<proteinExistence type="predicted"/>
<sequence>MATNLPIITNLEATVIHISTPKSIYICNIYIPPNQDINPVEINNLTEQIPMPRIILGDFNGHNCIWGSDTTNARGRTLENIIDATKLILLNNSEKTRFDSFTGNSSVLDLTLCDPALFPTLVWETLPYLYGSDHYPILITNQNGHDHYTTPL</sequence>
<protein>
    <recommendedName>
        <fullName evidence="1">Endonuclease/exonuclease/phosphatase domain-containing protein</fullName>
    </recommendedName>
</protein>
<dbReference type="Gene3D" id="3.60.10.10">
    <property type="entry name" value="Endonuclease/exonuclease/phosphatase"/>
    <property type="match status" value="1"/>
</dbReference>
<dbReference type="Pfam" id="PF14529">
    <property type="entry name" value="Exo_endo_phos_2"/>
    <property type="match status" value="1"/>
</dbReference>
<dbReference type="Proteomes" id="UP001162156">
    <property type="component" value="Unassembled WGS sequence"/>
</dbReference>
<comment type="caution">
    <text evidence="2">The sequence shown here is derived from an EMBL/GenBank/DDBJ whole genome shotgun (WGS) entry which is preliminary data.</text>
</comment>
<reference evidence="2" key="1">
    <citation type="journal article" date="2023" name="Insect Mol. Biol.">
        <title>Genome sequencing provides insights into the evolution of gene families encoding plant cell wall-degrading enzymes in longhorned beetles.</title>
        <authorList>
            <person name="Shin N.R."/>
            <person name="Okamura Y."/>
            <person name="Kirsch R."/>
            <person name="Pauchet Y."/>
        </authorList>
    </citation>
    <scope>NUCLEOTIDE SEQUENCE</scope>
    <source>
        <strain evidence="2">RBIC_L_NR</strain>
    </source>
</reference>
<organism evidence="2 3">
    <name type="scientific">Rhamnusium bicolor</name>
    <dbReference type="NCBI Taxonomy" id="1586634"/>
    <lineage>
        <taxon>Eukaryota</taxon>
        <taxon>Metazoa</taxon>
        <taxon>Ecdysozoa</taxon>
        <taxon>Arthropoda</taxon>
        <taxon>Hexapoda</taxon>
        <taxon>Insecta</taxon>
        <taxon>Pterygota</taxon>
        <taxon>Neoptera</taxon>
        <taxon>Endopterygota</taxon>
        <taxon>Coleoptera</taxon>
        <taxon>Polyphaga</taxon>
        <taxon>Cucujiformia</taxon>
        <taxon>Chrysomeloidea</taxon>
        <taxon>Cerambycidae</taxon>
        <taxon>Lepturinae</taxon>
        <taxon>Rhagiini</taxon>
        <taxon>Rhamnusium</taxon>
    </lineage>
</organism>
<keyword evidence="3" id="KW-1185">Reference proteome</keyword>